<organism evidence="2">
    <name type="scientific">Billgrantia gudaonensis</name>
    <dbReference type="NCBI Taxonomy" id="376427"/>
    <lineage>
        <taxon>Bacteria</taxon>
        <taxon>Pseudomonadati</taxon>
        <taxon>Pseudomonadota</taxon>
        <taxon>Gammaproteobacteria</taxon>
        <taxon>Oceanospirillales</taxon>
        <taxon>Halomonadaceae</taxon>
        <taxon>Billgrantia</taxon>
    </lineage>
</organism>
<dbReference type="AlphaFoldDB" id="A0A432JJ06"/>
<dbReference type="EMBL" id="RXHI01000015">
    <property type="protein sequence ID" value="RUA22492.1"/>
    <property type="molecule type" value="Genomic_DNA"/>
</dbReference>
<sequence>MASVLSTYPDDGACRDSSERRNPRRHAQAPGDTERCRSWNWGSSRWRATRARADDGMSGGVGCWC</sequence>
<reference evidence="2" key="1">
    <citation type="submission" date="2018-12" db="EMBL/GenBank/DDBJ databases">
        <authorList>
            <person name="Jadhav K."/>
            <person name="Kushwaha B."/>
            <person name="Jadhav I."/>
        </authorList>
    </citation>
    <scope>NUCLEOTIDE SEQUENCE [LARGE SCALE GENOMIC DNA]</scope>
    <source>
        <strain evidence="2">SBS 10</strain>
    </source>
</reference>
<proteinExistence type="predicted"/>
<evidence type="ECO:0000313" key="2">
    <source>
        <dbReference type="EMBL" id="RUA22492.1"/>
    </source>
</evidence>
<accession>A0A432JJ06</accession>
<gene>
    <name evidence="2" type="ORF">DSL92_05355</name>
</gene>
<feature type="region of interest" description="Disordered" evidence="1">
    <location>
        <begin position="1"/>
        <end position="36"/>
    </location>
</feature>
<comment type="caution">
    <text evidence="2">The sequence shown here is derived from an EMBL/GenBank/DDBJ whole genome shotgun (WGS) entry which is preliminary data.</text>
</comment>
<name>A0A432JJ06_9GAMM</name>
<feature type="compositionally biased region" description="Basic and acidic residues" evidence="1">
    <location>
        <begin position="12"/>
        <end position="21"/>
    </location>
</feature>
<protein>
    <submittedName>
        <fullName evidence="2">Uncharacterized protein</fullName>
    </submittedName>
</protein>
<evidence type="ECO:0000256" key="1">
    <source>
        <dbReference type="SAM" id="MobiDB-lite"/>
    </source>
</evidence>